<name>A0A9D9DEL5_9FIRM</name>
<accession>A0A9D9DEL5</accession>
<reference evidence="1" key="1">
    <citation type="submission" date="2020-10" db="EMBL/GenBank/DDBJ databases">
        <authorList>
            <person name="Gilroy R."/>
        </authorList>
    </citation>
    <scope>NUCLEOTIDE SEQUENCE</scope>
    <source>
        <strain evidence="1">17113</strain>
    </source>
</reference>
<sequence>MKDYVTINNYSKSGTLGISRHAIASIAQKAVEAFQGVQVSKQKTLFSVDRGVKAVLAKDGKAVVIKIDIDVSGDAPVQTLCLSIQKEVAQAIALSCDTVPCDVQVRVAKII</sequence>
<gene>
    <name evidence="1" type="ORF">IAC61_03270</name>
</gene>
<dbReference type="Proteomes" id="UP000823634">
    <property type="component" value="Unassembled WGS sequence"/>
</dbReference>
<proteinExistence type="predicted"/>
<comment type="caution">
    <text evidence="1">The sequence shown here is derived from an EMBL/GenBank/DDBJ whole genome shotgun (WGS) entry which is preliminary data.</text>
</comment>
<organism evidence="1 2">
    <name type="scientific">Candidatus Alloenteromonas pullistercoris</name>
    <dbReference type="NCBI Taxonomy" id="2840785"/>
    <lineage>
        <taxon>Bacteria</taxon>
        <taxon>Bacillati</taxon>
        <taxon>Bacillota</taxon>
        <taxon>Bacillota incertae sedis</taxon>
        <taxon>Candidatus Alloenteromonas</taxon>
    </lineage>
</organism>
<evidence type="ECO:0000313" key="1">
    <source>
        <dbReference type="EMBL" id="MBO8426324.1"/>
    </source>
</evidence>
<reference evidence="1" key="2">
    <citation type="journal article" date="2021" name="PeerJ">
        <title>Extensive microbial diversity within the chicken gut microbiome revealed by metagenomics and culture.</title>
        <authorList>
            <person name="Gilroy R."/>
            <person name="Ravi A."/>
            <person name="Getino M."/>
            <person name="Pursley I."/>
            <person name="Horton D.L."/>
            <person name="Alikhan N.F."/>
            <person name="Baker D."/>
            <person name="Gharbi K."/>
            <person name="Hall N."/>
            <person name="Watson M."/>
            <person name="Adriaenssens E.M."/>
            <person name="Foster-Nyarko E."/>
            <person name="Jarju S."/>
            <person name="Secka A."/>
            <person name="Antonio M."/>
            <person name="Oren A."/>
            <person name="Chaudhuri R.R."/>
            <person name="La Ragione R."/>
            <person name="Hildebrand F."/>
            <person name="Pallen M.J."/>
        </authorList>
    </citation>
    <scope>NUCLEOTIDE SEQUENCE</scope>
    <source>
        <strain evidence="1">17113</strain>
    </source>
</reference>
<dbReference type="EMBL" id="JADINA010000021">
    <property type="protein sequence ID" value="MBO8426324.1"/>
    <property type="molecule type" value="Genomic_DNA"/>
</dbReference>
<dbReference type="AlphaFoldDB" id="A0A9D9DEL5"/>
<protein>
    <submittedName>
        <fullName evidence="1">Uncharacterized protein</fullName>
    </submittedName>
</protein>
<evidence type="ECO:0000313" key="2">
    <source>
        <dbReference type="Proteomes" id="UP000823634"/>
    </source>
</evidence>